<name>A0A9W9G0Q5_9EURO</name>
<dbReference type="SMART" id="SM00906">
    <property type="entry name" value="Fungal_trans"/>
    <property type="match status" value="1"/>
</dbReference>
<reference evidence="7" key="1">
    <citation type="submission" date="2022-11" db="EMBL/GenBank/DDBJ databases">
        <authorList>
            <person name="Petersen C."/>
        </authorList>
    </citation>
    <scope>NUCLEOTIDE SEQUENCE</scope>
    <source>
        <strain evidence="7">IBT 30069</strain>
    </source>
</reference>
<keyword evidence="2" id="KW-0479">Metal-binding</keyword>
<protein>
    <recommendedName>
        <fullName evidence="6">Xylanolytic transcriptional activator regulatory domain-containing protein</fullName>
    </recommendedName>
</protein>
<dbReference type="PANTHER" id="PTHR47338:SF16">
    <property type="entry name" value="TRANSCRIPTION FACTOR, PUTATIVE (AFU_ORTHOLOGUE AFUA_2G09360)-RELATED"/>
    <property type="match status" value="1"/>
</dbReference>
<dbReference type="GO" id="GO:0000981">
    <property type="term" value="F:DNA-binding transcription factor activity, RNA polymerase II-specific"/>
    <property type="evidence" value="ECO:0007669"/>
    <property type="project" value="InterPro"/>
</dbReference>
<keyword evidence="3" id="KW-0805">Transcription regulation</keyword>
<evidence type="ECO:0000313" key="8">
    <source>
        <dbReference type="Proteomes" id="UP001149165"/>
    </source>
</evidence>
<accession>A0A9W9G0Q5</accession>
<evidence type="ECO:0000256" key="3">
    <source>
        <dbReference type="ARBA" id="ARBA00023015"/>
    </source>
</evidence>
<proteinExistence type="predicted"/>
<dbReference type="Pfam" id="PF04082">
    <property type="entry name" value="Fungal_trans"/>
    <property type="match status" value="1"/>
</dbReference>
<dbReference type="CDD" id="cd12148">
    <property type="entry name" value="fungal_TF_MHR"/>
    <property type="match status" value="1"/>
</dbReference>
<dbReference type="GO" id="GO:0005634">
    <property type="term" value="C:nucleus"/>
    <property type="evidence" value="ECO:0007669"/>
    <property type="project" value="UniProtKB-SubCell"/>
</dbReference>
<dbReference type="InterPro" id="IPR050815">
    <property type="entry name" value="TF_fung"/>
</dbReference>
<evidence type="ECO:0000256" key="1">
    <source>
        <dbReference type="ARBA" id="ARBA00004123"/>
    </source>
</evidence>
<keyword evidence="8" id="KW-1185">Reference proteome</keyword>
<evidence type="ECO:0000313" key="7">
    <source>
        <dbReference type="EMBL" id="KAJ5109087.1"/>
    </source>
</evidence>
<gene>
    <name evidence="7" type="ORF">N7456_005762</name>
</gene>
<evidence type="ECO:0000259" key="6">
    <source>
        <dbReference type="SMART" id="SM00906"/>
    </source>
</evidence>
<sequence>MALAARFSEKDEIQRQTRPLFSAARTLLKSVIDCISLDNIHASILVGNLCGGEGETDAEALYYGIASRMAQIHEFPSFRDSDDSMTREMTIRTWWSLYMIDRWSSAGLNLPRQLQDKSDILPMHEARFWRLKKGEIVDARSTSQPSLWGHMIRLAQVFGPIQDFHEALANGAMEEYDIEPVTHELVQRFENFDQQLPPDQRFSPRTLKEHISAGLGSIFVALHLGYHHYSTLLYFPYLDNQLSQIPGRSTYVARCKSHAASFSDLLRTSYNTPHCEAVYLIVTHMTVVSSSVLLHTLLFGDDDELSDARERLYSNFEVLLKLKQYWPGADSMV</sequence>
<dbReference type="GO" id="GO:0008270">
    <property type="term" value="F:zinc ion binding"/>
    <property type="evidence" value="ECO:0007669"/>
    <property type="project" value="InterPro"/>
</dbReference>
<dbReference type="AlphaFoldDB" id="A0A9W9G0Q5"/>
<dbReference type="GO" id="GO:0006351">
    <property type="term" value="P:DNA-templated transcription"/>
    <property type="evidence" value="ECO:0007669"/>
    <property type="project" value="InterPro"/>
</dbReference>
<dbReference type="EMBL" id="JAPQKH010000003">
    <property type="protein sequence ID" value="KAJ5109087.1"/>
    <property type="molecule type" value="Genomic_DNA"/>
</dbReference>
<dbReference type="OrthoDB" id="1924787at2759"/>
<keyword evidence="5" id="KW-0539">Nucleus</keyword>
<evidence type="ECO:0000256" key="2">
    <source>
        <dbReference type="ARBA" id="ARBA00022723"/>
    </source>
</evidence>
<dbReference type="Proteomes" id="UP001149165">
    <property type="component" value="Unassembled WGS sequence"/>
</dbReference>
<dbReference type="PANTHER" id="PTHR47338">
    <property type="entry name" value="ZN(II)2CYS6 TRANSCRIPTION FACTOR (EUROFUNG)-RELATED"/>
    <property type="match status" value="1"/>
</dbReference>
<evidence type="ECO:0000256" key="5">
    <source>
        <dbReference type="ARBA" id="ARBA00023242"/>
    </source>
</evidence>
<feature type="domain" description="Xylanolytic transcriptional activator regulatory" evidence="6">
    <location>
        <begin position="59"/>
        <end position="128"/>
    </location>
</feature>
<dbReference type="GO" id="GO:0003677">
    <property type="term" value="F:DNA binding"/>
    <property type="evidence" value="ECO:0007669"/>
    <property type="project" value="InterPro"/>
</dbReference>
<comment type="caution">
    <text evidence="7">The sequence shown here is derived from an EMBL/GenBank/DDBJ whole genome shotgun (WGS) entry which is preliminary data.</text>
</comment>
<reference evidence="7" key="2">
    <citation type="journal article" date="2023" name="IMA Fungus">
        <title>Comparative genomic study of the Penicillium genus elucidates a diverse pangenome and 15 lateral gene transfer events.</title>
        <authorList>
            <person name="Petersen C."/>
            <person name="Sorensen T."/>
            <person name="Nielsen M.R."/>
            <person name="Sondergaard T.E."/>
            <person name="Sorensen J.L."/>
            <person name="Fitzpatrick D.A."/>
            <person name="Frisvad J.C."/>
            <person name="Nielsen K.L."/>
        </authorList>
    </citation>
    <scope>NUCLEOTIDE SEQUENCE</scope>
    <source>
        <strain evidence="7">IBT 30069</strain>
    </source>
</reference>
<dbReference type="InterPro" id="IPR007219">
    <property type="entry name" value="XnlR_reg_dom"/>
</dbReference>
<keyword evidence="4" id="KW-0804">Transcription</keyword>
<evidence type="ECO:0000256" key="4">
    <source>
        <dbReference type="ARBA" id="ARBA00023163"/>
    </source>
</evidence>
<comment type="subcellular location">
    <subcellularLocation>
        <location evidence="1">Nucleus</location>
    </subcellularLocation>
</comment>
<organism evidence="7 8">
    <name type="scientific">Penicillium angulare</name>
    <dbReference type="NCBI Taxonomy" id="116970"/>
    <lineage>
        <taxon>Eukaryota</taxon>
        <taxon>Fungi</taxon>
        <taxon>Dikarya</taxon>
        <taxon>Ascomycota</taxon>
        <taxon>Pezizomycotina</taxon>
        <taxon>Eurotiomycetes</taxon>
        <taxon>Eurotiomycetidae</taxon>
        <taxon>Eurotiales</taxon>
        <taxon>Aspergillaceae</taxon>
        <taxon>Penicillium</taxon>
    </lineage>
</organism>